<feature type="domain" description="BTB" evidence="1">
    <location>
        <begin position="36"/>
        <end position="97"/>
    </location>
</feature>
<comment type="caution">
    <text evidence="2">The sequence shown here is derived from an EMBL/GenBank/DDBJ whole genome shotgun (WGS) entry which is preliminary data.</text>
</comment>
<reference evidence="2 3" key="1">
    <citation type="submission" date="2017-12" db="EMBL/GenBank/DDBJ databases">
        <title>Comparative genomics of Botrytis spp.</title>
        <authorList>
            <person name="Valero-Jimenez C.A."/>
            <person name="Tapia P."/>
            <person name="Veloso J."/>
            <person name="Silva-Moreno E."/>
            <person name="Staats M."/>
            <person name="Valdes J.H."/>
            <person name="Van Kan J.A.L."/>
        </authorList>
    </citation>
    <scope>NUCLEOTIDE SEQUENCE [LARGE SCALE GENOMIC DNA]</scope>
    <source>
        <strain evidence="2 3">Bh0001</strain>
    </source>
</reference>
<keyword evidence="3" id="KW-1185">Reference proteome</keyword>
<dbReference type="SUPFAM" id="SSF54695">
    <property type="entry name" value="POZ domain"/>
    <property type="match status" value="1"/>
</dbReference>
<sequence length="138" mass="16177">MSLKRGRSSSEHLLQSMYHHHVLRRRTDGTSTLESEMIQIVVGQTGNQKTFRIHEKILCDKTPFFAQLLKDSHKSIIKYPEADPMNFDVLVEWVRTDCLRGIYMLEKEEGPKTATYRSWHTELLYLLAENLILPELMD</sequence>
<dbReference type="PROSITE" id="PS50097">
    <property type="entry name" value="BTB"/>
    <property type="match status" value="1"/>
</dbReference>
<gene>
    <name evidence="2" type="ORF">BHYA_0247g00120</name>
</gene>
<evidence type="ECO:0000313" key="2">
    <source>
        <dbReference type="EMBL" id="TGO33422.1"/>
    </source>
</evidence>
<dbReference type="Proteomes" id="UP000297814">
    <property type="component" value="Unassembled WGS sequence"/>
</dbReference>
<dbReference type="EMBL" id="PQXK01000247">
    <property type="protein sequence ID" value="TGO33422.1"/>
    <property type="molecule type" value="Genomic_DNA"/>
</dbReference>
<evidence type="ECO:0000313" key="3">
    <source>
        <dbReference type="Proteomes" id="UP000297814"/>
    </source>
</evidence>
<dbReference type="InterPro" id="IPR000210">
    <property type="entry name" value="BTB/POZ_dom"/>
</dbReference>
<dbReference type="InterPro" id="IPR011333">
    <property type="entry name" value="SKP1/BTB/POZ_sf"/>
</dbReference>
<proteinExistence type="predicted"/>
<evidence type="ECO:0000259" key="1">
    <source>
        <dbReference type="PROSITE" id="PS50097"/>
    </source>
</evidence>
<name>A0A4Z1GDF2_9HELO</name>
<accession>A0A4Z1GDF2</accession>
<dbReference type="AlphaFoldDB" id="A0A4Z1GDF2"/>
<dbReference type="Gene3D" id="3.30.710.10">
    <property type="entry name" value="Potassium Channel Kv1.1, Chain A"/>
    <property type="match status" value="1"/>
</dbReference>
<organism evidence="2 3">
    <name type="scientific">Botrytis hyacinthi</name>
    <dbReference type="NCBI Taxonomy" id="278943"/>
    <lineage>
        <taxon>Eukaryota</taxon>
        <taxon>Fungi</taxon>
        <taxon>Dikarya</taxon>
        <taxon>Ascomycota</taxon>
        <taxon>Pezizomycotina</taxon>
        <taxon>Leotiomycetes</taxon>
        <taxon>Helotiales</taxon>
        <taxon>Sclerotiniaceae</taxon>
        <taxon>Botrytis</taxon>
    </lineage>
</organism>
<protein>
    <recommendedName>
        <fullName evidence="1">BTB domain-containing protein</fullName>
    </recommendedName>
</protein>